<dbReference type="STRING" id="298654.FraEuI1c_0159"/>
<feature type="domain" description="UDP-glucose/GDP-mannose dehydrogenase N-terminal" evidence="5">
    <location>
        <begin position="1"/>
        <end position="41"/>
    </location>
</feature>
<protein>
    <submittedName>
        <fullName evidence="6">Nucleotide sugar dehydrogenase</fullName>
        <ecNumber evidence="6">1.1.1.22</ecNumber>
    </submittedName>
</protein>
<proteinExistence type="inferred from homology"/>
<dbReference type="PANTHER" id="PTHR43750:SF3">
    <property type="entry name" value="UDP-GLUCOSE 6-DEHYDROGENASE TUAD"/>
    <property type="match status" value="1"/>
</dbReference>
<dbReference type="PIRSF" id="PIRSF000124">
    <property type="entry name" value="UDPglc_GDPman_dh"/>
    <property type="match status" value="1"/>
</dbReference>
<reference evidence="6 7" key="1">
    <citation type="submission" date="2010-10" db="EMBL/GenBank/DDBJ databases">
        <title>Complete sequence of Frankia sp. EuI1c.</title>
        <authorList>
            <consortium name="US DOE Joint Genome Institute"/>
            <person name="Lucas S."/>
            <person name="Copeland A."/>
            <person name="Lapidus A."/>
            <person name="Cheng J.-F."/>
            <person name="Bruce D."/>
            <person name="Goodwin L."/>
            <person name="Pitluck S."/>
            <person name="Chertkov O."/>
            <person name="Detter J.C."/>
            <person name="Han C."/>
            <person name="Tapia R."/>
            <person name="Land M."/>
            <person name="Hauser L."/>
            <person name="Jeffries C."/>
            <person name="Kyrpides N."/>
            <person name="Ivanova N."/>
            <person name="Mikhailova N."/>
            <person name="Beauchemin N."/>
            <person name="Sen A."/>
            <person name="Sur S.A."/>
            <person name="Gtari M."/>
            <person name="Wall L."/>
            <person name="Tisa L."/>
            <person name="Woyke T."/>
        </authorList>
    </citation>
    <scope>NUCLEOTIDE SEQUENCE [LARGE SCALE GENOMIC DNA]</scope>
    <source>
        <strain evidence="7">DSM 45817 / CECT 9037 / EuI1c</strain>
    </source>
</reference>
<evidence type="ECO:0000256" key="3">
    <source>
        <dbReference type="SAM" id="MobiDB-lite"/>
    </source>
</evidence>
<dbReference type="Pfam" id="PF00984">
    <property type="entry name" value="UDPG_MGDP_dh"/>
    <property type="match status" value="1"/>
</dbReference>
<dbReference type="EC" id="1.1.1.22" evidence="6"/>
<evidence type="ECO:0000259" key="4">
    <source>
        <dbReference type="Pfam" id="PF00984"/>
    </source>
</evidence>
<dbReference type="EMBL" id="CP002299">
    <property type="protein sequence ID" value="ADP78247.1"/>
    <property type="molecule type" value="Genomic_DNA"/>
</dbReference>
<name>E3J4S8_PSEI1</name>
<dbReference type="KEGG" id="fri:FraEuI1c_0159"/>
<dbReference type="Pfam" id="PF03721">
    <property type="entry name" value="UDPG_MGDP_dh_N"/>
    <property type="match status" value="2"/>
</dbReference>
<organism evidence="6 7">
    <name type="scientific">Pseudofrankia inefficax (strain DSM 45817 / CECT 9037 / DDB 130130 / EuI1c)</name>
    <name type="common">Frankia inefficax</name>
    <dbReference type="NCBI Taxonomy" id="298654"/>
    <lineage>
        <taxon>Bacteria</taxon>
        <taxon>Bacillati</taxon>
        <taxon>Actinomycetota</taxon>
        <taxon>Actinomycetes</taxon>
        <taxon>Frankiales</taxon>
        <taxon>Frankiaceae</taxon>
        <taxon>Pseudofrankia</taxon>
    </lineage>
</organism>
<dbReference type="GO" id="GO:0000271">
    <property type="term" value="P:polysaccharide biosynthetic process"/>
    <property type="evidence" value="ECO:0007669"/>
    <property type="project" value="InterPro"/>
</dbReference>
<sequence length="326" mass="35094">MRIFIIGSGVVGTATGRGFIEAGHRVTFVDVSPQRVEDLTARGLDARARIDLATEEAAYIFLTLPTPNDGTRYDLTAFLEGTRAVGRALREADAVHTVVVRSTVTPGTTEGLVGPVLERESGLRQDEGFLLASNPEFLRAASAVADFRWPRMTVVGARNRRVRERLVELFTPFGGELRVFAEPMTAEFIKCAHNIFNATKISFWNEMHAVAQRAGLDLAEIAETVARSAEASFNPTYGIRGGAPYGGACLPKDTKAFLGFADTLDIDMPLLRAVVEVNDRLVGSPSAVPVPAALVPAAMTGPPRIEIPEQPTGDRVPARAAESPVR</sequence>
<dbReference type="InterPro" id="IPR017476">
    <property type="entry name" value="UDP-Glc/GDP-Man"/>
</dbReference>
<dbReference type="PIRSF" id="PIRSF500136">
    <property type="entry name" value="UDP_ManNAc_DH"/>
    <property type="match status" value="1"/>
</dbReference>
<dbReference type="InterPro" id="IPR028359">
    <property type="entry name" value="UDP_ManNAc/GlcNAc_DH"/>
</dbReference>
<dbReference type="HOGENOM" id="CLU_023810_1_1_11"/>
<dbReference type="InterPro" id="IPR036291">
    <property type="entry name" value="NAD(P)-bd_dom_sf"/>
</dbReference>
<accession>E3J4S8</accession>
<dbReference type="SUPFAM" id="SSF48179">
    <property type="entry name" value="6-phosphogluconate dehydrogenase C-terminal domain-like"/>
    <property type="match status" value="1"/>
</dbReference>
<dbReference type="PANTHER" id="PTHR43750">
    <property type="entry name" value="UDP-GLUCOSE 6-DEHYDROGENASE TUAD"/>
    <property type="match status" value="1"/>
</dbReference>
<evidence type="ECO:0000313" key="7">
    <source>
        <dbReference type="Proteomes" id="UP000002484"/>
    </source>
</evidence>
<keyword evidence="6" id="KW-0560">Oxidoreductase</keyword>
<evidence type="ECO:0000259" key="5">
    <source>
        <dbReference type="Pfam" id="PF03721"/>
    </source>
</evidence>
<keyword evidence="7" id="KW-1185">Reference proteome</keyword>
<dbReference type="AlphaFoldDB" id="E3J4S8"/>
<evidence type="ECO:0000313" key="6">
    <source>
        <dbReference type="EMBL" id="ADP78247.1"/>
    </source>
</evidence>
<dbReference type="InParanoid" id="E3J4S8"/>
<dbReference type="InterPro" id="IPR001732">
    <property type="entry name" value="UDP-Glc/GDP-Man_DH_N"/>
</dbReference>
<evidence type="ECO:0000256" key="2">
    <source>
        <dbReference type="PIRNR" id="PIRNR000124"/>
    </source>
</evidence>
<dbReference type="eggNOG" id="COG1004">
    <property type="taxonomic scope" value="Bacteria"/>
</dbReference>
<dbReference type="Gene3D" id="3.40.50.720">
    <property type="entry name" value="NAD(P)-binding Rossmann-like Domain"/>
    <property type="match status" value="3"/>
</dbReference>
<dbReference type="GO" id="GO:0051287">
    <property type="term" value="F:NAD binding"/>
    <property type="evidence" value="ECO:0007669"/>
    <property type="project" value="InterPro"/>
</dbReference>
<dbReference type="SUPFAM" id="SSF51735">
    <property type="entry name" value="NAD(P)-binding Rossmann-fold domains"/>
    <property type="match status" value="1"/>
</dbReference>
<dbReference type="InterPro" id="IPR014026">
    <property type="entry name" value="UDP-Glc/GDP-Man_DH_dimer"/>
</dbReference>
<evidence type="ECO:0000256" key="1">
    <source>
        <dbReference type="ARBA" id="ARBA00006601"/>
    </source>
</evidence>
<dbReference type="GO" id="GO:0003979">
    <property type="term" value="F:UDP-glucose 6-dehydrogenase activity"/>
    <property type="evidence" value="ECO:0007669"/>
    <property type="project" value="UniProtKB-EC"/>
</dbReference>
<dbReference type="Proteomes" id="UP000002484">
    <property type="component" value="Chromosome"/>
</dbReference>
<gene>
    <name evidence="6" type="ordered locus">FraEuI1c_0159</name>
</gene>
<dbReference type="GO" id="GO:0016628">
    <property type="term" value="F:oxidoreductase activity, acting on the CH-CH group of donors, NAD or NADP as acceptor"/>
    <property type="evidence" value="ECO:0007669"/>
    <property type="project" value="InterPro"/>
</dbReference>
<feature type="domain" description="UDP-glucose/GDP-mannose dehydrogenase dimerisation" evidence="4">
    <location>
        <begin position="185"/>
        <end position="279"/>
    </location>
</feature>
<dbReference type="Gene3D" id="1.20.5.100">
    <property type="entry name" value="Cytochrome c1, transmembrane anchor, C-terminal"/>
    <property type="match status" value="1"/>
</dbReference>
<dbReference type="RefSeq" id="WP_013421370.1">
    <property type="nucleotide sequence ID" value="NC_014666.1"/>
</dbReference>
<comment type="similarity">
    <text evidence="1 2">Belongs to the UDP-glucose/GDP-mannose dehydrogenase family.</text>
</comment>
<feature type="region of interest" description="Disordered" evidence="3">
    <location>
        <begin position="302"/>
        <end position="326"/>
    </location>
</feature>
<dbReference type="InterPro" id="IPR008927">
    <property type="entry name" value="6-PGluconate_DH-like_C_sf"/>
</dbReference>
<feature type="domain" description="UDP-glucose/GDP-mannose dehydrogenase N-terminal" evidence="5">
    <location>
        <begin position="43"/>
        <end position="168"/>
    </location>
</feature>